<dbReference type="GO" id="GO:0016020">
    <property type="term" value="C:membrane"/>
    <property type="evidence" value="ECO:0007669"/>
    <property type="project" value="GOC"/>
</dbReference>
<evidence type="ECO:0000259" key="8">
    <source>
        <dbReference type="Pfam" id="PF04613"/>
    </source>
</evidence>
<comment type="subunit">
    <text evidence="7">Homotrimer.</text>
</comment>
<feature type="domain" description="UDP-3-O-[3-hydroxymyristoyl] glucosamine N-acyltransferase non-repeat region" evidence="8">
    <location>
        <begin position="23"/>
        <end position="91"/>
    </location>
</feature>
<keyword evidence="6 7" id="KW-0012">Acyltransferase</keyword>
<name>U2Z1N2_9RHOB</name>
<keyword evidence="4 7" id="KW-0677">Repeat</keyword>
<comment type="pathway">
    <text evidence="7">Bacterial outer membrane biogenesis; LPS lipid A biosynthesis.</text>
</comment>
<dbReference type="InterPro" id="IPR001451">
    <property type="entry name" value="Hexapep"/>
</dbReference>
<protein>
    <recommendedName>
        <fullName evidence="7">UDP-3-O-acylglucosamine N-acyltransferase</fullName>
        <ecNumber evidence="7">2.3.1.191</ecNumber>
    </recommendedName>
</protein>
<organism evidence="9 10">
    <name type="scientific">Limimaricola cinnabarinus LL-001</name>
    <dbReference type="NCBI Taxonomy" id="1337093"/>
    <lineage>
        <taxon>Bacteria</taxon>
        <taxon>Pseudomonadati</taxon>
        <taxon>Pseudomonadota</taxon>
        <taxon>Alphaproteobacteria</taxon>
        <taxon>Rhodobacterales</taxon>
        <taxon>Paracoccaceae</taxon>
        <taxon>Limimaricola</taxon>
    </lineage>
</organism>
<dbReference type="GO" id="GO:0009245">
    <property type="term" value="P:lipid A biosynthetic process"/>
    <property type="evidence" value="ECO:0007669"/>
    <property type="project" value="UniProtKB-UniRule"/>
</dbReference>
<dbReference type="HAMAP" id="MF_00523">
    <property type="entry name" value="LpxD"/>
    <property type="match status" value="1"/>
</dbReference>
<comment type="caution">
    <text evidence="9">The sequence shown here is derived from an EMBL/GenBank/DDBJ whole genome shotgun (WGS) entry which is preliminary data.</text>
</comment>
<dbReference type="Pfam" id="PF04613">
    <property type="entry name" value="LpxD"/>
    <property type="match status" value="1"/>
</dbReference>
<dbReference type="UniPathway" id="UPA00973"/>
<dbReference type="EMBL" id="BATB01000008">
    <property type="protein sequence ID" value="GAD54982.1"/>
    <property type="molecule type" value="Genomic_DNA"/>
</dbReference>
<dbReference type="InterPro" id="IPR007691">
    <property type="entry name" value="LpxD"/>
</dbReference>
<comment type="similarity">
    <text evidence="7">Belongs to the transferase hexapeptide repeat family. LpxD subfamily.</text>
</comment>
<dbReference type="Pfam" id="PF00132">
    <property type="entry name" value="Hexapep"/>
    <property type="match status" value="2"/>
</dbReference>
<dbReference type="PANTHER" id="PTHR43378">
    <property type="entry name" value="UDP-3-O-ACYLGLUCOSAMINE N-ACYLTRANSFERASE"/>
    <property type="match status" value="1"/>
</dbReference>
<dbReference type="Gene3D" id="3.40.1390.10">
    <property type="entry name" value="MurE/MurF, N-terminal domain"/>
    <property type="match status" value="1"/>
</dbReference>
<evidence type="ECO:0000256" key="1">
    <source>
        <dbReference type="ARBA" id="ARBA00022516"/>
    </source>
</evidence>
<dbReference type="InterPro" id="IPR020573">
    <property type="entry name" value="UDP_GlcNAc_AcTrfase_non-rep"/>
</dbReference>
<dbReference type="NCBIfam" id="TIGR01853">
    <property type="entry name" value="lipid_A_lpxD"/>
    <property type="match status" value="1"/>
</dbReference>
<dbReference type="Proteomes" id="UP000016566">
    <property type="component" value="Unassembled WGS sequence"/>
</dbReference>
<dbReference type="STRING" id="1337093.MBELCI_1034"/>
<reference evidence="9" key="1">
    <citation type="journal article" date="2013" name="Genome Announc.">
        <title>Draft Genome Sequence of Loktanella cinnabarina LL-001T, Isolated from Deep-Sea Floor Sediment.</title>
        <authorList>
            <person name="Nishi S."/>
            <person name="Tsubouchi T."/>
            <person name="Takaki Y."/>
            <person name="Koyanagi R."/>
            <person name="Satoh N."/>
            <person name="Maruyama T."/>
            <person name="Hatada Y."/>
        </authorList>
    </citation>
    <scope>NUCLEOTIDE SEQUENCE [LARGE SCALE GENOMIC DNA]</scope>
    <source>
        <strain evidence="9">LL-001</strain>
    </source>
</reference>
<feature type="active site" description="Proton acceptor" evidence="7">
    <location>
        <position position="261"/>
    </location>
</feature>
<keyword evidence="5 7" id="KW-0443">Lipid metabolism</keyword>
<dbReference type="NCBIfam" id="NF002060">
    <property type="entry name" value="PRK00892.1"/>
    <property type="match status" value="1"/>
</dbReference>
<dbReference type="PANTHER" id="PTHR43378:SF2">
    <property type="entry name" value="UDP-3-O-ACYLGLUCOSAMINE N-ACYLTRANSFERASE 1, MITOCHONDRIAL-RELATED"/>
    <property type="match status" value="1"/>
</dbReference>
<keyword evidence="3 7" id="KW-0808">Transferase</keyword>
<proteinExistence type="inferred from homology"/>
<dbReference type="CDD" id="cd03352">
    <property type="entry name" value="LbH_LpxD"/>
    <property type="match status" value="1"/>
</dbReference>
<dbReference type="EC" id="2.3.1.191" evidence="7"/>
<evidence type="ECO:0000313" key="10">
    <source>
        <dbReference type="Proteomes" id="UP000016566"/>
    </source>
</evidence>
<evidence type="ECO:0000256" key="2">
    <source>
        <dbReference type="ARBA" id="ARBA00022556"/>
    </source>
</evidence>
<accession>U2Z1N2</accession>
<dbReference type="eggNOG" id="COG1044">
    <property type="taxonomic scope" value="Bacteria"/>
</dbReference>
<dbReference type="GO" id="GO:0103118">
    <property type="term" value="F:UDP-3-O-[(3R)-3-hydroxyacyl]-glucosamine N-acyltransferase activity"/>
    <property type="evidence" value="ECO:0007669"/>
    <property type="project" value="UniProtKB-EC"/>
</dbReference>
<keyword evidence="1 7" id="KW-0444">Lipid biosynthesis</keyword>
<gene>
    <name evidence="7" type="primary">lpxD</name>
    <name evidence="9" type="ORF">MBELCI_1034</name>
</gene>
<evidence type="ECO:0000313" key="9">
    <source>
        <dbReference type="EMBL" id="GAD54982.1"/>
    </source>
</evidence>
<dbReference type="Gene3D" id="2.160.10.10">
    <property type="entry name" value="Hexapeptide repeat proteins"/>
    <property type="match status" value="1"/>
</dbReference>
<sequence length="357" mass="36387">MMDHTLSEIAAALGAELLGDGTLRVTGAAEPAEAGETDLALAMSPKYAEALGQGQAKAALVWPDADWRSMGLEGAVVAPRGRLAMSKLTQLLDPRDTESGIHASAVIDASAVIGEGVFVGPLAVIGAGAVIGANSRIMAQASIGPGVRLGEDALIHSGARLGRGVVAGDRLIVQPNAVIGGDGFSFVTEDASHVETARAELGQGTVSAEADPTWHRIHSLGSVVIGHDVEIGACATVDAGTIRPTRIGNGSKIDNLVQVGHNCVIGDHCLLCGHVGLAGSVTIGDRSVLGGKVGVSDNLTIGADVVLTGGSIVLSNVPTGRVMMGYPATKIDSQVESYKALRRLPRLMRDLATSRKG</sequence>
<comment type="function">
    <text evidence="7">Catalyzes the N-acylation of UDP-3-O-acylglucosamine using 3-hydroxyacyl-ACP as the acyl donor. Is involved in the biosynthesis of lipid A, a phosphorylated glycolipid that anchors the lipopolysaccharide to the outer membrane of the cell.</text>
</comment>
<comment type="catalytic activity">
    <reaction evidence="7">
        <text>a UDP-3-O-[(3R)-3-hydroxyacyl]-alpha-D-glucosamine + a (3R)-hydroxyacyl-[ACP] = a UDP-2-N,3-O-bis[(3R)-3-hydroxyacyl]-alpha-D-glucosamine + holo-[ACP] + H(+)</text>
        <dbReference type="Rhea" id="RHEA:53836"/>
        <dbReference type="Rhea" id="RHEA-COMP:9685"/>
        <dbReference type="Rhea" id="RHEA-COMP:9945"/>
        <dbReference type="ChEBI" id="CHEBI:15378"/>
        <dbReference type="ChEBI" id="CHEBI:64479"/>
        <dbReference type="ChEBI" id="CHEBI:78827"/>
        <dbReference type="ChEBI" id="CHEBI:137740"/>
        <dbReference type="ChEBI" id="CHEBI:137748"/>
        <dbReference type="EC" id="2.3.1.191"/>
    </reaction>
</comment>
<evidence type="ECO:0000256" key="3">
    <source>
        <dbReference type="ARBA" id="ARBA00022679"/>
    </source>
</evidence>
<evidence type="ECO:0000256" key="7">
    <source>
        <dbReference type="HAMAP-Rule" id="MF_00523"/>
    </source>
</evidence>
<keyword evidence="2 7" id="KW-0441">Lipid A biosynthesis</keyword>
<evidence type="ECO:0000256" key="4">
    <source>
        <dbReference type="ARBA" id="ARBA00022737"/>
    </source>
</evidence>
<dbReference type="InterPro" id="IPR011004">
    <property type="entry name" value="Trimer_LpxA-like_sf"/>
</dbReference>
<evidence type="ECO:0000256" key="6">
    <source>
        <dbReference type="ARBA" id="ARBA00023315"/>
    </source>
</evidence>
<keyword evidence="10" id="KW-1185">Reference proteome</keyword>
<dbReference type="GO" id="GO:0016410">
    <property type="term" value="F:N-acyltransferase activity"/>
    <property type="evidence" value="ECO:0007669"/>
    <property type="project" value="InterPro"/>
</dbReference>
<evidence type="ECO:0000256" key="5">
    <source>
        <dbReference type="ARBA" id="ARBA00023098"/>
    </source>
</evidence>
<dbReference type="SUPFAM" id="SSF51161">
    <property type="entry name" value="Trimeric LpxA-like enzymes"/>
    <property type="match status" value="1"/>
</dbReference>
<dbReference type="AlphaFoldDB" id="U2Z1N2"/>